<dbReference type="Proteomes" id="UP001151760">
    <property type="component" value="Unassembled WGS sequence"/>
</dbReference>
<dbReference type="InterPro" id="IPR013103">
    <property type="entry name" value="RVT_2"/>
</dbReference>
<proteinExistence type="predicted"/>
<evidence type="ECO:0000256" key="1">
    <source>
        <dbReference type="ARBA" id="ARBA00022723"/>
    </source>
</evidence>
<dbReference type="SUPFAM" id="SSF53098">
    <property type="entry name" value="Ribonuclease H-like"/>
    <property type="match status" value="1"/>
</dbReference>
<gene>
    <name evidence="5" type="ORF">Tco_0988454</name>
</gene>
<reference evidence="5" key="2">
    <citation type="submission" date="2022-01" db="EMBL/GenBank/DDBJ databases">
        <authorList>
            <person name="Yamashiro T."/>
            <person name="Shiraishi A."/>
            <person name="Satake H."/>
            <person name="Nakayama K."/>
        </authorList>
    </citation>
    <scope>NUCLEOTIDE SEQUENCE</scope>
</reference>
<dbReference type="InterPro" id="IPR036397">
    <property type="entry name" value="RNaseH_sf"/>
</dbReference>
<evidence type="ECO:0000313" key="6">
    <source>
        <dbReference type="Proteomes" id="UP001151760"/>
    </source>
</evidence>
<keyword evidence="1" id="KW-0479">Metal-binding</keyword>
<dbReference type="PANTHER" id="PTHR42648:SF18">
    <property type="entry name" value="RETROTRANSPOSON, UNCLASSIFIED-LIKE PROTEIN"/>
    <property type="match status" value="1"/>
</dbReference>
<reference evidence="5" key="1">
    <citation type="journal article" date="2022" name="Int. J. Mol. Sci.">
        <title>Draft Genome of Tanacetum Coccineum: Genomic Comparison of Closely Related Tanacetum-Family Plants.</title>
        <authorList>
            <person name="Yamashiro T."/>
            <person name="Shiraishi A."/>
            <person name="Nakayama K."/>
            <person name="Satake H."/>
        </authorList>
    </citation>
    <scope>NUCLEOTIDE SEQUENCE</scope>
</reference>
<evidence type="ECO:0000259" key="4">
    <source>
        <dbReference type="PROSITE" id="PS50994"/>
    </source>
</evidence>
<dbReference type="CDD" id="cd09272">
    <property type="entry name" value="RNase_HI_RT_Ty1"/>
    <property type="match status" value="1"/>
</dbReference>
<dbReference type="Pfam" id="PF07727">
    <property type="entry name" value="RVT_2"/>
    <property type="match status" value="1"/>
</dbReference>
<dbReference type="InterPro" id="IPR039537">
    <property type="entry name" value="Retrotran_Ty1/copia-like"/>
</dbReference>
<dbReference type="InterPro" id="IPR012337">
    <property type="entry name" value="RNaseH-like_sf"/>
</dbReference>
<dbReference type="InterPro" id="IPR001584">
    <property type="entry name" value="Integrase_cat-core"/>
</dbReference>
<protein>
    <submittedName>
        <fullName evidence="5">Retrovirus-related pol polyprotein from transposon TNT 1-94</fullName>
    </submittedName>
</protein>
<evidence type="ECO:0000256" key="2">
    <source>
        <dbReference type="ARBA" id="ARBA00022801"/>
    </source>
</evidence>
<evidence type="ECO:0000256" key="3">
    <source>
        <dbReference type="SAM" id="Coils"/>
    </source>
</evidence>
<comment type="caution">
    <text evidence="5">The sequence shown here is derived from an EMBL/GenBank/DDBJ whole genome shotgun (WGS) entry which is preliminary data.</text>
</comment>
<organism evidence="5 6">
    <name type="scientific">Tanacetum coccineum</name>
    <dbReference type="NCBI Taxonomy" id="301880"/>
    <lineage>
        <taxon>Eukaryota</taxon>
        <taxon>Viridiplantae</taxon>
        <taxon>Streptophyta</taxon>
        <taxon>Embryophyta</taxon>
        <taxon>Tracheophyta</taxon>
        <taxon>Spermatophyta</taxon>
        <taxon>Magnoliopsida</taxon>
        <taxon>eudicotyledons</taxon>
        <taxon>Gunneridae</taxon>
        <taxon>Pentapetalae</taxon>
        <taxon>asterids</taxon>
        <taxon>campanulids</taxon>
        <taxon>Asterales</taxon>
        <taxon>Asteraceae</taxon>
        <taxon>Asteroideae</taxon>
        <taxon>Anthemideae</taxon>
        <taxon>Anthemidinae</taxon>
        <taxon>Tanacetum</taxon>
    </lineage>
</organism>
<sequence length="952" mass="108248">MDETIPWDKKCKSSKELLKIKSSVDMIFDGVERCKQTIAKRTYFGTIDPFIQNTIEGNFSPQISAILANFEKFHSCLKEEMVEDLRYFNSLEHEEYSYADHMNAILGVYTKLDEVTNLQCDYLDAIEKCQRLEKELSKGNKTSKSFEALQTHAINLEIALQQCQEQIKNDKAFKENKSNEFLKEREQYFEIQDLKAQLQDKGITISELKKLIEKLKGKSVETKFEKSTVIRQPNAFKSQRQSILGKPATFSYSLAKKDFSKPVTAQIIPQNVKSGSKNTNVIAPGMYKLDNRITQTRTTQLPQDLKKTNKRVTFSTGVIATTSVSRPQLKSNQLQDRVMLNNSEVKTKENVQFAVDYSVRNPKHSITNLLQHPLRKQLLQNPLNKSLRKTFRMLIEHVSKGTSIWWYSKISPPGYQWKPKNSAMHVKTNVSLPLGNKSRNANTLESNTIRGSIMSNSPLSSNSFAAYKDNTVHRRLWVLKAYDEKSQASKLVQRGLHAQVRIVRTDRGTEFLNKTLHAYFAQEGIEHQTSTARTPEQNGVVKRQNCTLVGAARTMLSAANVPLFFWAEAIATACFTQNRSIIIPRHEKTPYHIINGRKPSVKFFHIFGSLCYIIRDGENLDKTKAKDQISSDPVPQCLTMVLEQDSLSPVPQSKENVPQTVETVTTSNELGLLFSPMFDELFNGSSPVVSKTSVVPTANARDKHQQQDTTPSTLIIQAPIHIPPVTPTENINQAKSQDKNVQVEEDKFVNIFSTPVPNQEETSSHGFIDPHHPDKVYRLKKALYGLKQAPRAWYDELSNFLVSKGFSKGVLDNVGQWSSKVQDLCTSMSIVETSMCLICVMCSISLWLRTQLTDYGFHFDKIPMYCDSKATIAISCNPVQHSRTKHIDVRYHFIKEQVEKGIVELFFVGTEYQLADLFTKALSEDRFKYLVRRLGMRCLTPAELEVLTNESA</sequence>
<dbReference type="Gene3D" id="3.30.420.10">
    <property type="entry name" value="Ribonuclease H-like superfamily/Ribonuclease H"/>
    <property type="match status" value="1"/>
</dbReference>
<keyword evidence="2" id="KW-0378">Hydrolase</keyword>
<feature type="domain" description="Integrase catalytic" evidence="4">
    <location>
        <begin position="501"/>
        <end position="598"/>
    </location>
</feature>
<dbReference type="PANTHER" id="PTHR42648">
    <property type="entry name" value="TRANSPOSASE, PUTATIVE-RELATED"/>
    <property type="match status" value="1"/>
</dbReference>
<evidence type="ECO:0000313" key="5">
    <source>
        <dbReference type="EMBL" id="GJT53400.1"/>
    </source>
</evidence>
<keyword evidence="3" id="KW-0175">Coiled coil</keyword>
<accession>A0ABQ5ERY1</accession>
<name>A0ABQ5ERY1_9ASTR</name>
<dbReference type="PROSITE" id="PS50994">
    <property type="entry name" value="INTEGRASE"/>
    <property type="match status" value="1"/>
</dbReference>
<feature type="coiled-coil region" evidence="3">
    <location>
        <begin position="115"/>
        <end position="166"/>
    </location>
</feature>
<dbReference type="EMBL" id="BQNB010016584">
    <property type="protein sequence ID" value="GJT53400.1"/>
    <property type="molecule type" value="Genomic_DNA"/>
</dbReference>
<keyword evidence="6" id="KW-1185">Reference proteome</keyword>